<evidence type="ECO:0000256" key="4">
    <source>
        <dbReference type="ARBA" id="ARBA00023163"/>
    </source>
</evidence>
<proteinExistence type="inferred from homology"/>
<keyword evidence="7" id="KW-1185">Reference proteome</keyword>
<dbReference type="SUPFAM" id="SSF53850">
    <property type="entry name" value="Periplasmic binding protein-like II"/>
    <property type="match status" value="1"/>
</dbReference>
<dbReference type="PANTHER" id="PTHR30126:SF39">
    <property type="entry name" value="HTH-TYPE TRANSCRIPTIONAL REGULATOR CYSL"/>
    <property type="match status" value="1"/>
</dbReference>
<dbReference type="SUPFAM" id="SSF46785">
    <property type="entry name" value="Winged helix' DNA-binding domain"/>
    <property type="match status" value="1"/>
</dbReference>
<dbReference type="RefSeq" id="WP_114127441.1">
    <property type="nucleotide sequence ID" value="NZ_QOUI01000009.1"/>
</dbReference>
<evidence type="ECO:0000313" key="6">
    <source>
        <dbReference type="EMBL" id="RCK68817.1"/>
    </source>
</evidence>
<gene>
    <name evidence="6" type="ORF">DT076_14695</name>
</gene>
<evidence type="ECO:0000256" key="2">
    <source>
        <dbReference type="ARBA" id="ARBA00023015"/>
    </source>
</evidence>
<dbReference type="EMBL" id="QOUI01000009">
    <property type="protein sequence ID" value="RCK68817.1"/>
    <property type="molecule type" value="Genomic_DNA"/>
</dbReference>
<dbReference type="Pfam" id="PF03466">
    <property type="entry name" value="LysR_substrate"/>
    <property type="match status" value="1"/>
</dbReference>
<feature type="domain" description="HTH lysR-type" evidence="5">
    <location>
        <begin position="6"/>
        <end position="63"/>
    </location>
</feature>
<evidence type="ECO:0000313" key="7">
    <source>
        <dbReference type="Proteomes" id="UP000252770"/>
    </source>
</evidence>
<dbReference type="PANTHER" id="PTHR30126">
    <property type="entry name" value="HTH-TYPE TRANSCRIPTIONAL REGULATOR"/>
    <property type="match status" value="1"/>
</dbReference>
<dbReference type="GO" id="GO:0003700">
    <property type="term" value="F:DNA-binding transcription factor activity"/>
    <property type="evidence" value="ECO:0007669"/>
    <property type="project" value="InterPro"/>
</dbReference>
<protein>
    <submittedName>
        <fullName evidence="6">LysR family transcriptional regulator</fullName>
    </submittedName>
</protein>
<dbReference type="InterPro" id="IPR000847">
    <property type="entry name" value="LysR_HTH_N"/>
</dbReference>
<evidence type="ECO:0000259" key="5">
    <source>
        <dbReference type="PROSITE" id="PS50931"/>
    </source>
</evidence>
<comment type="similarity">
    <text evidence="1">Belongs to the LysR transcriptional regulatory family.</text>
</comment>
<dbReference type="Gene3D" id="3.40.190.10">
    <property type="entry name" value="Periplasmic binding protein-like II"/>
    <property type="match status" value="2"/>
</dbReference>
<evidence type="ECO:0000256" key="3">
    <source>
        <dbReference type="ARBA" id="ARBA00023125"/>
    </source>
</evidence>
<accession>A0A367YSU3</accession>
<name>A0A367YSU3_9ACTN</name>
<keyword evidence="2" id="KW-0805">Transcription regulation</keyword>
<dbReference type="GO" id="GO:0000976">
    <property type="term" value="F:transcription cis-regulatory region binding"/>
    <property type="evidence" value="ECO:0007669"/>
    <property type="project" value="TreeGrafter"/>
</dbReference>
<dbReference type="InterPro" id="IPR036390">
    <property type="entry name" value="WH_DNA-bd_sf"/>
</dbReference>
<evidence type="ECO:0000256" key="1">
    <source>
        <dbReference type="ARBA" id="ARBA00009437"/>
    </source>
</evidence>
<dbReference type="Proteomes" id="UP000252770">
    <property type="component" value="Unassembled WGS sequence"/>
</dbReference>
<keyword evidence="4" id="KW-0804">Transcription</keyword>
<comment type="caution">
    <text evidence="6">The sequence shown here is derived from an EMBL/GenBank/DDBJ whole genome shotgun (WGS) entry which is preliminary data.</text>
</comment>
<dbReference type="Gene3D" id="1.10.10.10">
    <property type="entry name" value="Winged helix-like DNA-binding domain superfamily/Winged helix DNA-binding domain"/>
    <property type="match status" value="1"/>
</dbReference>
<organism evidence="6 7">
    <name type="scientific">Desertihabitans brevis</name>
    <dbReference type="NCBI Taxonomy" id="2268447"/>
    <lineage>
        <taxon>Bacteria</taxon>
        <taxon>Bacillati</taxon>
        <taxon>Actinomycetota</taxon>
        <taxon>Actinomycetes</taxon>
        <taxon>Propionibacteriales</taxon>
        <taxon>Propionibacteriaceae</taxon>
        <taxon>Desertihabitans</taxon>
    </lineage>
</organism>
<dbReference type="InterPro" id="IPR036388">
    <property type="entry name" value="WH-like_DNA-bd_sf"/>
</dbReference>
<reference evidence="6 7" key="1">
    <citation type="submission" date="2018-07" db="EMBL/GenBank/DDBJ databases">
        <title>Desertimonas flava gen. nov. sp. nov.</title>
        <authorList>
            <person name="Liu S."/>
        </authorList>
    </citation>
    <scope>NUCLEOTIDE SEQUENCE [LARGE SCALE GENOMIC DNA]</scope>
    <source>
        <strain evidence="6 7">16Sb5-5</strain>
    </source>
</reference>
<dbReference type="InterPro" id="IPR005119">
    <property type="entry name" value="LysR_subst-bd"/>
</dbReference>
<dbReference type="Pfam" id="PF00126">
    <property type="entry name" value="HTH_1"/>
    <property type="match status" value="1"/>
</dbReference>
<sequence length="313" mass="33113">MLADEPDLVTLRLLRLLADHESLGTAAAALGMSQQAASARLRRQERRLGRVLATRTRTGSRLTEDGVLVLEWARPLLEAADRFAVAMAALDHSGEPVVEVAASQTISEELLPQWLTTLRTTPVGAGAGVRLLSGNSSFVLDHVRHHPGSLGFVETPDVPDDLSTATVGHDDLVLVVAPTHPWASRGRPVTAALLARTPLVSRESGSGTRRTLERALASLDPPLQPVPPAAELTSSTGIRAAVASGLAPAVISRTSVAVDLQASRLVLVPCRLPLRRPLTAVWRGRPGEEARLLLAIAQRQPAPGFAPGPPAVR</sequence>
<dbReference type="PROSITE" id="PS50931">
    <property type="entry name" value="HTH_LYSR"/>
    <property type="match status" value="1"/>
</dbReference>
<dbReference type="AlphaFoldDB" id="A0A367YSU3"/>
<keyword evidence="3" id="KW-0238">DNA-binding</keyword>